<dbReference type="Proteomes" id="UP001055879">
    <property type="component" value="Linkage Group LG01"/>
</dbReference>
<protein>
    <submittedName>
        <fullName evidence="1">Uncharacterized protein</fullName>
    </submittedName>
</protein>
<gene>
    <name evidence="1" type="ORF">L6452_04099</name>
</gene>
<reference evidence="1 2" key="2">
    <citation type="journal article" date="2022" name="Mol. Ecol. Resour.">
        <title>The genomes of chicory, endive, great burdock and yacon provide insights into Asteraceae paleo-polyploidization history and plant inulin production.</title>
        <authorList>
            <person name="Fan W."/>
            <person name="Wang S."/>
            <person name="Wang H."/>
            <person name="Wang A."/>
            <person name="Jiang F."/>
            <person name="Liu H."/>
            <person name="Zhao H."/>
            <person name="Xu D."/>
            <person name="Zhang Y."/>
        </authorList>
    </citation>
    <scope>NUCLEOTIDE SEQUENCE [LARGE SCALE GENOMIC DNA]</scope>
    <source>
        <strain evidence="2">cv. Niubang</strain>
    </source>
</reference>
<dbReference type="EMBL" id="CM042047">
    <property type="protein sequence ID" value="KAI3772905.1"/>
    <property type="molecule type" value="Genomic_DNA"/>
</dbReference>
<evidence type="ECO:0000313" key="1">
    <source>
        <dbReference type="EMBL" id="KAI3772905.1"/>
    </source>
</evidence>
<comment type="caution">
    <text evidence="1">The sequence shown here is derived from an EMBL/GenBank/DDBJ whole genome shotgun (WGS) entry which is preliminary data.</text>
</comment>
<name>A0ACB9FP42_ARCLA</name>
<organism evidence="1 2">
    <name type="scientific">Arctium lappa</name>
    <name type="common">Greater burdock</name>
    <name type="synonym">Lappa major</name>
    <dbReference type="NCBI Taxonomy" id="4217"/>
    <lineage>
        <taxon>Eukaryota</taxon>
        <taxon>Viridiplantae</taxon>
        <taxon>Streptophyta</taxon>
        <taxon>Embryophyta</taxon>
        <taxon>Tracheophyta</taxon>
        <taxon>Spermatophyta</taxon>
        <taxon>Magnoliopsida</taxon>
        <taxon>eudicotyledons</taxon>
        <taxon>Gunneridae</taxon>
        <taxon>Pentapetalae</taxon>
        <taxon>asterids</taxon>
        <taxon>campanulids</taxon>
        <taxon>Asterales</taxon>
        <taxon>Asteraceae</taxon>
        <taxon>Carduoideae</taxon>
        <taxon>Cardueae</taxon>
        <taxon>Arctiinae</taxon>
        <taxon>Arctium</taxon>
    </lineage>
</organism>
<keyword evidence="2" id="KW-1185">Reference proteome</keyword>
<proteinExistence type="predicted"/>
<sequence>MHLVICSFFFDSKRLRVNSIKAASEQHRPSLLCIVDSVLYICHLHKLYYTSMDICTYIHTYTSVPFFAILLFMS</sequence>
<accession>A0ACB9FP42</accession>
<reference evidence="2" key="1">
    <citation type="journal article" date="2022" name="Mol. Ecol. Resour.">
        <title>The genomes of chicory, endive, great burdock and yacon provide insights into Asteraceae palaeo-polyploidization history and plant inulin production.</title>
        <authorList>
            <person name="Fan W."/>
            <person name="Wang S."/>
            <person name="Wang H."/>
            <person name="Wang A."/>
            <person name="Jiang F."/>
            <person name="Liu H."/>
            <person name="Zhao H."/>
            <person name="Xu D."/>
            <person name="Zhang Y."/>
        </authorList>
    </citation>
    <scope>NUCLEOTIDE SEQUENCE [LARGE SCALE GENOMIC DNA]</scope>
    <source>
        <strain evidence="2">cv. Niubang</strain>
    </source>
</reference>
<evidence type="ECO:0000313" key="2">
    <source>
        <dbReference type="Proteomes" id="UP001055879"/>
    </source>
</evidence>